<evidence type="ECO:0000313" key="2">
    <source>
        <dbReference type="Proteomes" id="UP000186851"/>
    </source>
</evidence>
<proteinExistence type="predicted"/>
<dbReference type="Proteomes" id="UP000186851">
    <property type="component" value="Chromosome"/>
</dbReference>
<organism evidence="1 2">
    <name type="scientific">Odinarchaeota yellowstonii (strain LCB_4)</name>
    <dbReference type="NCBI Taxonomy" id="1841599"/>
    <lineage>
        <taxon>Archaea</taxon>
        <taxon>Promethearchaeati</taxon>
        <taxon>Candidatus Odinarchaeota</taxon>
        <taxon>Candidatus Odinarchaeia</taxon>
        <taxon>Candidatus Odinarchaeales</taxon>
        <taxon>Candidatus Odinarchaeaceae</taxon>
        <taxon>Candidatus Odinarchaeum</taxon>
    </lineage>
</organism>
<gene>
    <name evidence="1" type="ORF">OdinLCB4_006635</name>
</gene>
<reference evidence="1" key="1">
    <citation type="journal article" date="2017" name="Nature">
        <title>Asgard archaea illuminate the origin of eukaryotic cellular complexity.</title>
        <authorList>
            <person name="Zaremba-Niedzwiedzka K."/>
            <person name="Caceres E.F."/>
            <person name="Saw J.H."/>
            <person name="Backstrom D."/>
            <person name="Juzokaite L."/>
            <person name="Vancaester E."/>
            <person name="Seitz K.W."/>
            <person name="Anantharaman K."/>
            <person name="Starnawski P."/>
            <person name="Kjeldsen K.U."/>
            <person name="Scott M.B."/>
            <person name="Nunoura T."/>
            <person name="Banfield J.F."/>
            <person name="Schramm A."/>
            <person name="Baker B.J."/>
            <person name="Spang A."/>
            <person name="Ettema T.J.G."/>
        </authorList>
    </citation>
    <scope>NUCLEOTIDE SEQUENCE</scope>
    <source>
        <strain evidence="1">LCB_4</strain>
    </source>
</reference>
<name>A0AAF0D1X7_ODILC</name>
<sequence length="92" mass="10669">MFIEGDFERAFMTGYPCIREKTVVNPMELVSDKRGEGELSFSDIRSCLVHIKRNKLEIDPKKIMSVRSALSWYAFELLEKVVLELLNKLISD</sequence>
<protein>
    <submittedName>
        <fullName evidence="1">Uncharacterized protein</fullName>
    </submittedName>
</protein>
<reference evidence="1" key="2">
    <citation type="journal article" date="2022" name="Nat. Microbiol.">
        <title>A closed Candidatus Odinarchaeum chromosome exposes Asgard archaeal viruses.</title>
        <authorList>
            <person name="Tamarit D."/>
            <person name="Caceres E.F."/>
            <person name="Krupovic M."/>
            <person name="Nijland R."/>
            <person name="Eme L."/>
            <person name="Robinson N.P."/>
            <person name="Ettema T.J.G."/>
        </authorList>
    </citation>
    <scope>NUCLEOTIDE SEQUENCE</scope>
    <source>
        <strain evidence="1">LCB_4</strain>
    </source>
</reference>
<dbReference type="EMBL" id="CP091871">
    <property type="protein sequence ID" value="WEU40142.1"/>
    <property type="molecule type" value="Genomic_DNA"/>
</dbReference>
<dbReference type="KEGG" id="oyw:OdinLCB4_006635"/>
<dbReference type="AlphaFoldDB" id="A0AAF0D1X7"/>
<accession>A0AAF0D1X7</accession>
<evidence type="ECO:0000313" key="1">
    <source>
        <dbReference type="EMBL" id="WEU40142.1"/>
    </source>
</evidence>